<dbReference type="RefSeq" id="WP_054264757.1">
    <property type="nucleotide sequence ID" value="NZ_WHJG01000051.1"/>
</dbReference>
<sequence>MISQYEPETESGNAIPLVVRRYAEEIATRWWRRHSAYIENPRTRLEEVIDFDESIDAFLDGLEQSGLSGRKFVEQTVLGDAPDVSADIFVALALAARSGEESILDRALEHTQALPGMPQALEGLFSWSREPLVSATLLSCLGHSDPRIQDAAFSQCHTHGKSGASHLANLVNGPATPLLARALRTAGECGRVDLLPAIRDWASQDQDTNGAVRYWASWSTVLLGGANPSSIATLRSVAESGATNNGTALQLLCVALPQDELIDYLQSISSSIKPSLLVQATGWSGHCGYAPYLIEKMRIPALASYAGEAFRLITGLDFEMAQAVIDPPPFFDDGELTLTQQMYPYPDADQAANWWAACQDDFSKEHRLLLGEKINAQRLDDILLGGEQAQRELALIHRTLSRPGDMLVPLHAHSSIQWLRLQQLKGKTI</sequence>
<protein>
    <recommendedName>
        <fullName evidence="3">TIGR02270 family protein</fullName>
    </recommendedName>
</protein>
<proteinExistence type="predicted"/>
<evidence type="ECO:0000313" key="1">
    <source>
        <dbReference type="EMBL" id="NHZ83393.1"/>
    </source>
</evidence>
<reference evidence="1 2" key="1">
    <citation type="submission" date="2019-10" db="EMBL/GenBank/DDBJ databases">
        <title>Taxonomy of Antarctic Massilia spp.: description of Massilia rubra sp. nov., Massilia aquatica sp. nov., Massilia mucilaginosa sp. nov., Massilia frigida sp. nov. isolated from streams, lakes and regoliths.</title>
        <authorList>
            <person name="Holochova P."/>
            <person name="Sedlacek I."/>
            <person name="Kralova S."/>
            <person name="Maslanova I."/>
            <person name="Busse H.-J."/>
            <person name="Stankova E."/>
            <person name="Vrbovska V."/>
            <person name="Kovarovic V."/>
            <person name="Bartak M."/>
            <person name="Svec P."/>
            <person name="Pantucek R."/>
        </authorList>
    </citation>
    <scope>NUCLEOTIDE SEQUENCE [LARGE SCALE GENOMIC DNA]</scope>
    <source>
        <strain evidence="1 2">CCM 8695</strain>
    </source>
</reference>
<gene>
    <name evidence="1" type="ORF">F2P44_29620</name>
</gene>
<dbReference type="SUPFAM" id="SSF48371">
    <property type="entry name" value="ARM repeat"/>
    <property type="match status" value="1"/>
</dbReference>
<organism evidence="1 2">
    <name type="scientific">Massilia frigida</name>
    <dbReference type="NCBI Taxonomy" id="2609281"/>
    <lineage>
        <taxon>Bacteria</taxon>
        <taxon>Pseudomonadati</taxon>
        <taxon>Pseudomonadota</taxon>
        <taxon>Betaproteobacteria</taxon>
        <taxon>Burkholderiales</taxon>
        <taxon>Oxalobacteraceae</taxon>
        <taxon>Telluria group</taxon>
        <taxon>Massilia</taxon>
    </lineage>
</organism>
<dbReference type="InterPro" id="IPR016024">
    <property type="entry name" value="ARM-type_fold"/>
</dbReference>
<name>A0ABX0NJG8_9BURK</name>
<dbReference type="Proteomes" id="UP000621455">
    <property type="component" value="Unassembled WGS sequence"/>
</dbReference>
<accession>A0ABX0NJG8</accession>
<keyword evidence="2" id="KW-1185">Reference proteome</keyword>
<evidence type="ECO:0008006" key="3">
    <source>
        <dbReference type="Google" id="ProtNLM"/>
    </source>
</evidence>
<evidence type="ECO:0000313" key="2">
    <source>
        <dbReference type="Proteomes" id="UP000621455"/>
    </source>
</evidence>
<comment type="caution">
    <text evidence="1">The sequence shown here is derived from an EMBL/GenBank/DDBJ whole genome shotgun (WGS) entry which is preliminary data.</text>
</comment>
<dbReference type="EMBL" id="WHJG01000051">
    <property type="protein sequence ID" value="NHZ83393.1"/>
    <property type="molecule type" value="Genomic_DNA"/>
</dbReference>